<gene>
    <name evidence="8" type="ORF">AVDCRST_MAG67-4492</name>
</gene>
<dbReference type="GO" id="GO:0046872">
    <property type="term" value="F:metal ion binding"/>
    <property type="evidence" value="ECO:0007669"/>
    <property type="project" value="UniProtKB-KW"/>
</dbReference>
<evidence type="ECO:0000256" key="5">
    <source>
        <dbReference type="ARBA" id="ARBA00023014"/>
    </source>
</evidence>
<evidence type="ECO:0000256" key="6">
    <source>
        <dbReference type="HAMAP-Rule" id="MF_02040"/>
    </source>
</evidence>
<comment type="similarity">
    <text evidence="6">Belongs to the Mrp/NBP35 ATP-binding proteins family.</text>
</comment>
<keyword evidence="2 6" id="KW-0547">Nucleotide-binding</keyword>
<feature type="binding site" evidence="6">
    <location>
        <begin position="53"/>
        <end position="60"/>
    </location>
    <ligand>
        <name>ATP</name>
        <dbReference type="ChEBI" id="CHEBI:30616"/>
    </ligand>
</feature>
<dbReference type="GO" id="GO:0140663">
    <property type="term" value="F:ATP-dependent FeS chaperone activity"/>
    <property type="evidence" value="ECO:0007669"/>
    <property type="project" value="InterPro"/>
</dbReference>
<dbReference type="PANTHER" id="PTHR42961:SF2">
    <property type="entry name" value="IRON-SULFUR PROTEIN NUBPL"/>
    <property type="match status" value="1"/>
</dbReference>
<name>A0A6J4TVH4_9ACTN</name>
<dbReference type="GO" id="GO:0005524">
    <property type="term" value="F:ATP binding"/>
    <property type="evidence" value="ECO:0007669"/>
    <property type="project" value="UniProtKB-UniRule"/>
</dbReference>
<evidence type="ECO:0000256" key="2">
    <source>
        <dbReference type="ARBA" id="ARBA00022741"/>
    </source>
</evidence>
<feature type="compositionally biased region" description="Basic and acidic residues" evidence="7">
    <location>
        <begin position="1"/>
        <end position="19"/>
    </location>
</feature>
<dbReference type="Pfam" id="PF10609">
    <property type="entry name" value="ParA"/>
    <property type="match status" value="1"/>
</dbReference>
<keyword evidence="3 6" id="KW-0067">ATP-binding</keyword>
<proteinExistence type="inferred from homology"/>
<keyword evidence="6" id="KW-0378">Hydrolase</keyword>
<dbReference type="HAMAP" id="MF_02040">
    <property type="entry name" value="Mrp_NBP35"/>
    <property type="match status" value="1"/>
</dbReference>
<dbReference type="CDD" id="cd02037">
    <property type="entry name" value="Mrp_NBP35"/>
    <property type="match status" value="1"/>
</dbReference>
<dbReference type="AlphaFoldDB" id="A0A6J4TVH4"/>
<organism evidence="8">
    <name type="scientific">uncultured Solirubrobacteraceae bacterium</name>
    <dbReference type="NCBI Taxonomy" id="1162706"/>
    <lineage>
        <taxon>Bacteria</taxon>
        <taxon>Bacillati</taxon>
        <taxon>Actinomycetota</taxon>
        <taxon>Thermoleophilia</taxon>
        <taxon>Solirubrobacterales</taxon>
        <taxon>Solirubrobacteraceae</taxon>
        <taxon>environmental samples</taxon>
    </lineage>
</organism>
<evidence type="ECO:0000256" key="7">
    <source>
        <dbReference type="SAM" id="MobiDB-lite"/>
    </source>
</evidence>
<dbReference type="EMBL" id="CADCVQ010000176">
    <property type="protein sequence ID" value="CAA9533000.1"/>
    <property type="molecule type" value="Genomic_DNA"/>
</dbReference>
<dbReference type="Gene3D" id="3.40.50.300">
    <property type="entry name" value="P-loop containing nucleotide triphosphate hydrolases"/>
    <property type="match status" value="1"/>
</dbReference>
<accession>A0A6J4TVH4</accession>
<sequence>MQCRRLDEVDLRQTDRMSVEDPSQSAPDPAALAQPADPHLAPLAGAVILVASGKGGVGKSTISLNLALALAQNGASVGLLDADVYAPDIPLLVNLTRKRHRKRWPMYRNPQFPATRMEPVECFGLKLMSAGFLIGEDQSLSFPASSVNFVLDQLTQNVHWGELDYLVVDLPPGTADVLQHLVSLLRPSGALIVVGPQDAAHLDAKKVVSMFREQGVPVLGGVENMHALQCPHCHHDMELFPRVRESRAIWSMGIEQLAELPFEPQLAQAAEHGKPLLVAAPHSAQAERFRRLAGRVAAQIQQA</sequence>
<dbReference type="SUPFAM" id="SSF52540">
    <property type="entry name" value="P-loop containing nucleoside triphosphate hydrolases"/>
    <property type="match status" value="1"/>
</dbReference>
<dbReference type="InterPro" id="IPR019591">
    <property type="entry name" value="Mrp/NBP35_ATP-bd"/>
</dbReference>
<comment type="function">
    <text evidence="6">Binds and transfers iron-sulfur (Fe-S) clusters to target apoproteins. Can hydrolyze ATP.</text>
</comment>
<feature type="compositionally biased region" description="Low complexity" evidence="7">
    <location>
        <begin position="21"/>
        <end position="34"/>
    </location>
</feature>
<dbReference type="PANTHER" id="PTHR42961">
    <property type="entry name" value="IRON-SULFUR PROTEIN NUBPL"/>
    <property type="match status" value="1"/>
</dbReference>
<dbReference type="InterPro" id="IPR044304">
    <property type="entry name" value="NUBPL-like"/>
</dbReference>
<comment type="subunit">
    <text evidence="6">Homodimer.</text>
</comment>
<dbReference type="InterPro" id="IPR027417">
    <property type="entry name" value="P-loop_NTPase"/>
</dbReference>
<dbReference type="GO" id="GO:0051539">
    <property type="term" value="F:4 iron, 4 sulfur cluster binding"/>
    <property type="evidence" value="ECO:0007669"/>
    <property type="project" value="TreeGrafter"/>
</dbReference>
<dbReference type="InterPro" id="IPR033756">
    <property type="entry name" value="YlxH/NBP35"/>
</dbReference>
<keyword evidence="4 6" id="KW-0408">Iron</keyword>
<evidence type="ECO:0000313" key="8">
    <source>
        <dbReference type="EMBL" id="CAA9533000.1"/>
    </source>
</evidence>
<evidence type="ECO:0000256" key="1">
    <source>
        <dbReference type="ARBA" id="ARBA00022723"/>
    </source>
</evidence>
<keyword evidence="5 6" id="KW-0411">Iron-sulfur</keyword>
<dbReference type="GO" id="GO:0016887">
    <property type="term" value="F:ATP hydrolysis activity"/>
    <property type="evidence" value="ECO:0007669"/>
    <property type="project" value="UniProtKB-UniRule"/>
</dbReference>
<dbReference type="GO" id="GO:0016226">
    <property type="term" value="P:iron-sulfur cluster assembly"/>
    <property type="evidence" value="ECO:0007669"/>
    <property type="project" value="InterPro"/>
</dbReference>
<evidence type="ECO:0000256" key="4">
    <source>
        <dbReference type="ARBA" id="ARBA00023004"/>
    </source>
</evidence>
<keyword evidence="1 6" id="KW-0479">Metal-binding</keyword>
<reference evidence="8" key="1">
    <citation type="submission" date="2020-02" db="EMBL/GenBank/DDBJ databases">
        <authorList>
            <person name="Meier V. D."/>
        </authorList>
    </citation>
    <scope>NUCLEOTIDE SEQUENCE</scope>
    <source>
        <strain evidence="8">AVDCRST_MAG67</strain>
    </source>
</reference>
<protein>
    <recommendedName>
        <fullName evidence="6">Iron-sulfur cluster carrier protein</fullName>
    </recommendedName>
</protein>
<feature type="region of interest" description="Disordered" evidence="7">
    <location>
        <begin position="1"/>
        <end position="34"/>
    </location>
</feature>
<evidence type="ECO:0000256" key="3">
    <source>
        <dbReference type="ARBA" id="ARBA00022840"/>
    </source>
</evidence>